<dbReference type="HOGENOM" id="CLU_1267326_0_0_1"/>
<reference evidence="3" key="2">
    <citation type="submission" date="2015-01" db="EMBL/GenBank/DDBJ databases">
        <title>Evolutionary Origins and Diversification of the Mycorrhizal Mutualists.</title>
        <authorList>
            <consortium name="DOE Joint Genome Institute"/>
            <consortium name="Mycorrhizal Genomics Consortium"/>
            <person name="Kohler A."/>
            <person name="Kuo A."/>
            <person name="Nagy L.G."/>
            <person name="Floudas D."/>
            <person name="Copeland A."/>
            <person name="Barry K.W."/>
            <person name="Cichocki N."/>
            <person name="Veneault-Fourrey C."/>
            <person name="LaButti K."/>
            <person name="Lindquist E.A."/>
            <person name="Lipzen A."/>
            <person name="Lundell T."/>
            <person name="Morin E."/>
            <person name="Murat C."/>
            <person name="Riley R."/>
            <person name="Ohm R."/>
            <person name="Sun H."/>
            <person name="Tunlid A."/>
            <person name="Henrissat B."/>
            <person name="Grigoriev I.V."/>
            <person name="Hibbett D.S."/>
            <person name="Martin F."/>
        </authorList>
    </citation>
    <scope>NUCLEOTIDE SEQUENCE [LARGE SCALE GENOMIC DNA]</scope>
    <source>
        <strain evidence="3">F 1598</strain>
    </source>
</reference>
<sequence length="198" mass="21913">MDLAAAEQLLKSKVVAKTGFRNFPIETLAKLCERHGMVVRATGRKPKGSKKKSDYVAAIVCYRQETEAATQTCTSSPMSVDTQPQDEMMDIQPQDDELTGEGDHQIPVRRGVKRRIAICIYARAKDYDCISEEKITLENNGDLSIGRMQHELGDLQTCQIIDPTNHKPMHLYKPGSIAAGDVACLKVAGDGYLRVVFT</sequence>
<dbReference type="Proteomes" id="UP000054166">
    <property type="component" value="Unassembled WGS sequence"/>
</dbReference>
<name>A0A0C3FAN5_PILCF</name>
<organism evidence="2 3">
    <name type="scientific">Piloderma croceum (strain F 1598)</name>
    <dbReference type="NCBI Taxonomy" id="765440"/>
    <lineage>
        <taxon>Eukaryota</taxon>
        <taxon>Fungi</taxon>
        <taxon>Dikarya</taxon>
        <taxon>Basidiomycota</taxon>
        <taxon>Agaricomycotina</taxon>
        <taxon>Agaricomycetes</taxon>
        <taxon>Agaricomycetidae</taxon>
        <taxon>Atheliales</taxon>
        <taxon>Atheliaceae</taxon>
        <taxon>Piloderma</taxon>
    </lineage>
</organism>
<dbReference type="AlphaFoldDB" id="A0A0C3FAN5"/>
<evidence type="ECO:0000313" key="3">
    <source>
        <dbReference type="Proteomes" id="UP000054166"/>
    </source>
</evidence>
<dbReference type="EMBL" id="KN833031">
    <property type="protein sequence ID" value="KIM76801.1"/>
    <property type="molecule type" value="Genomic_DNA"/>
</dbReference>
<evidence type="ECO:0000313" key="1">
    <source>
        <dbReference type="EMBL" id="KIM76801.1"/>
    </source>
</evidence>
<evidence type="ECO:0000313" key="2">
    <source>
        <dbReference type="EMBL" id="KIM76806.1"/>
    </source>
</evidence>
<keyword evidence="3" id="KW-1185">Reference proteome</keyword>
<gene>
    <name evidence="1" type="ORF">PILCRDRAFT_91434</name>
    <name evidence="2" type="ORF">PILCRDRAFT_91437</name>
</gene>
<reference evidence="2" key="3">
    <citation type="submission" date="2015-02" db="EMBL/GenBank/DDBJ databases">
        <title>Evolutionary Origins and Diversification of the Mycorrhizal Mutualists.</title>
        <authorList>
            <consortium name="DOE Joint Genome Institute"/>
            <consortium name="Mycorrhizal Genomics Consortium"/>
            <person name="Kohler A."/>
            <person name="Kuo A."/>
            <person name="Nagy L.G."/>
            <person name="Floudas D."/>
            <person name="Copeland A."/>
            <person name="Barry K.W."/>
            <person name="Cichocki N."/>
            <person name="Veneault-Fourrey C."/>
            <person name="LaButti K."/>
            <person name="Lindquist E.A."/>
            <person name="Lipzen A."/>
            <person name="Lundell T."/>
            <person name="Morin E."/>
            <person name="Murat C."/>
            <person name="Riley R."/>
            <person name="Ohm R."/>
            <person name="Sun H."/>
            <person name="Tunlid A."/>
            <person name="Henrissat B."/>
            <person name="Grigoriev I.V."/>
            <person name="Hibbett D.S."/>
            <person name="Martin F."/>
        </authorList>
    </citation>
    <scope>NUCLEOTIDE SEQUENCE</scope>
    <source>
        <strain evidence="2 3">F 1598</strain>
    </source>
</reference>
<proteinExistence type="predicted"/>
<dbReference type="EMBL" id="KN833031">
    <property type="protein sequence ID" value="KIM76806.1"/>
    <property type="molecule type" value="Genomic_DNA"/>
</dbReference>
<reference evidence="2 3" key="1">
    <citation type="submission" date="2014-04" db="EMBL/GenBank/DDBJ databases">
        <authorList>
            <consortium name="DOE Joint Genome Institute"/>
            <person name="Kuo A."/>
            <person name="Tarkka M."/>
            <person name="Buscot F."/>
            <person name="Kohler A."/>
            <person name="Nagy L.G."/>
            <person name="Floudas D."/>
            <person name="Copeland A."/>
            <person name="Barry K.W."/>
            <person name="Cichocki N."/>
            <person name="Veneault-Fourrey C."/>
            <person name="LaButti K."/>
            <person name="Lindquist E.A."/>
            <person name="Lipzen A."/>
            <person name="Lundell T."/>
            <person name="Morin E."/>
            <person name="Murat C."/>
            <person name="Sun H."/>
            <person name="Tunlid A."/>
            <person name="Henrissat B."/>
            <person name="Grigoriev I.V."/>
            <person name="Hibbett D.S."/>
            <person name="Martin F."/>
            <person name="Nordberg H.P."/>
            <person name="Cantor M.N."/>
            <person name="Hua S.X."/>
        </authorList>
    </citation>
    <scope>NUCLEOTIDE SEQUENCE [LARGE SCALE GENOMIC DNA]</scope>
    <source>
        <strain evidence="2 3">F 1598</strain>
    </source>
</reference>
<accession>A0A0C3FAN5</accession>
<protein>
    <submittedName>
        <fullName evidence="2">Uncharacterized protein</fullName>
    </submittedName>
</protein>